<dbReference type="SUPFAM" id="SSF52540">
    <property type="entry name" value="P-loop containing nucleoside triphosphate hydrolases"/>
    <property type="match status" value="1"/>
</dbReference>
<reference evidence="5" key="1">
    <citation type="submission" date="2012-09" db="EMBL/GenBank/DDBJ databases">
        <authorList>
            <person name="Martin A.A."/>
        </authorList>
    </citation>
    <scope>NUCLEOTIDE SEQUENCE</scope>
</reference>
<keyword evidence="5" id="KW-1185">Reference proteome</keyword>
<dbReference type="STRING" id="6313.A0A0K0D499"/>
<evidence type="ECO:0000256" key="1">
    <source>
        <dbReference type="ARBA" id="ARBA00006270"/>
    </source>
</evidence>
<dbReference type="GO" id="GO:0003924">
    <property type="term" value="F:GTPase activity"/>
    <property type="evidence" value="ECO:0007669"/>
    <property type="project" value="InterPro"/>
</dbReference>
<dbReference type="GO" id="GO:0005525">
    <property type="term" value="F:GTP binding"/>
    <property type="evidence" value="ECO:0007669"/>
    <property type="project" value="UniProtKB-KW"/>
</dbReference>
<evidence type="ECO:0000256" key="4">
    <source>
        <dbReference type="ARBA" id="ARBA00023289"/>
    </source>
</evidence>
<proteinExistence type="inferred from homology"/>
<keyword evidence="4" id="KW-0449">Lipoprotein</keyword>
<evidence type="ECO:0000256" key="2">
    <source>
        <dbReference type="ARBA" id="ARBA00022741"/>
    </source>
</evidence>
<dbReference type="Pfam" id="PF00071">
    <property type="entry name" value="Ras"/>
    <property type="match status" value="1"/>
</dbReference>
<sequence length="98" mass="11428">MLFTELEKHRIIINELVCYSFYEMLKKNLVMLLGDSCTGKTCLLVRYKDGAFLSNNFISTVGIDYRNKVIDIDSKKIKLQVIFFIVVQHFYQSSFSLS</sequence>
<dbReference type="InterPro" id="IPR050305">
    <property type="entry name" value="Small_GTPase_Rab"/>
</dbReference>
<accession>A0A0K0D499</accession>
<evidence type="ECO:0000313" key="6">
    <source>
        <dbReference type="WBParaSite" id="ACAC_0000489401-mRNA-1"/>
    </source>
</evidence>
<comment type="similarity">
    <text evidence="1">Belongs to the small GTPase superfamily. Rab family.</text>
</comment>
<dbReference type="PROSITE" id="PS51419">
    <property type="entry name" value="RAB"/>
    <property type="match status" value="1"/>
</dbReference>
<keyword evidence="2" id="KW-0547">Nucleotide-binding</keyword>
<dbReference type="WBParaSite" id="ACAC_0000489401-mRNA-1">
    <property type="protein sequence ID" value="ACAC_0000489401-mRNA-1"/>
    <property type="gene ID" value="ACAC_0000489401"/>
</dbReference>
<organism evidence="5 6">
    <name type="scientific">Angiostrongylus cantonensis</name>
    <name type="common">Rat lungworm</name>
    <dbReference type="NCBI Taxonomy" id="6313"/>
    <lineage>
        <taxon>Eukaryota</taxon>
        <taxon>Metazoa</taxon>
        <taxon>Ecdysozoa</taxon>
        <taxon>Nematoda</taxon>
        <taxon>Chromadorea</taxon>
        <taxon>Rhabditida</taxon>
        <taxon>Rhabditina</taxon>
        <taxon>Rhabditomorpha</taxon>
        <taxon>Strongyloidea</taxon>
        <taxon>Metastrongylidae</taxon>
        <taxon>Angiostrongylus</taxon>
    </lineage>
</organism>
<dbReference type="PRINTS" id="PR00449">
    <property type="entry name" value="RASTRNSFRMNG"/>
</dbReference>
<dbReference type="PANTHER" id="PTHR47980">
    <property type="entry name" value="LD44762P"/>
    <property type="match status" value="1"/>
</dbReference>
<dbReference type="Proteomes" id="UP000035642">
    <property type="component" value="Unassembled WGS sequence"/>
</dbReference>
<dbReference type="AlphaFoldDB" id="A0A0K0D499"/>
<evidence type="ECO:0000256" key="3">
    <source>
        <dbReference type="ARBA" id="ARBA00023134"/>
    </source>
</evidence>
<dbReference type="InterPro" id="IPR027417">
    <property type="entry name" value="P-loop_NTPase"/>
</dbReference>
<protein>
    <submittedName>
        <fullName evidence="6">Ras family protein</fullName>
    </submittedName>
</protein>
<reference evidence="6" key="2">
    <citation type="submission" date="2017-02" db="UniProtKB">
        <authorList>
            <consortium name="WormBaseParasite"/>
        </authorList>
    </citation>
    <scope>IDENTIFICATION</scope>
</reference>
<dbReference type="Gene3D" id="3.40.50.300">
    <property type="entry name" value="P-loop containing nucleotide triphosphate hydrolases"/>
    <property type="match status" value="1"/>
</dbReference>
<evidence type="ECO:0000313" key="5">
    <source>
        <dbReference type="Proteomes" id="UP000035642"/>
    </source>
</evidence>
<keyword evidence="3" id="KW-0342">GTP-binding</keyword>
<name>A0A0K0D499_ANGCA</name>
<keyword evidence="4" id="KW-0636">Prenylation</keyword>
<dbReference type="InterPro" id="IPR001806">
    <property type="entry name" value="Small_GTPase"/>
</dbReference>